<dbReference type="PANTHER" id="PTHR24296">
    <property type="entry name" value="CYTOCHROME P450"/>
    <property type="match status" value="1"/>
</dbReference>
<name>A0AAE1JPI7_9FABA</name>
<evidence type="ECO:0000256" key="6">
    <source>
        <dbReference type="ARBA" id="ARBA00023004"/>
    </source>
</evidence>
<dbReference type="Pfam" id="PF00067">
    <property type="entry name" value="p450"/>
    <property type="match status" value="1"/>
</dbReference>
<protein>
    <recommendedName>
        <fullName evidence="12">Cytochrome P450</fullName>
    </recommendedName>
</protein>
<comment type="cofactor">
    <cofactor evidence="1 8">
        <name>heme</name>
        <dbReference type="ChEBI" id="CHEBI:30413"/>
    </cofactor>
</comment>
<gene>
    <name evidence="10" type="ORF">QN277_020425</name>
</gene>
<sequence length="491" mass="57008">MFQFSSAVAAFAALVFFLCYCQWRRRCYKDPLFTEWPVLGMTPPLVYNLWRCHDQITEALQRQGGTGNFIGPRFTQMDSIMTCDPMNAHHIMSKNFANYGKGPAFRKIFDLFGDTLFTSDSDAWKRQRTFLHSLFVKSKRFEKLQEKIILRKVDSCLVPVLDHVVRHGADVDLQDVLSRFTFDVSCSLFLGSDPKSLAIDFPEIECETAFNKAEEFIFYRHIVPRRIEKLQRWLGIGLDKKIDEPFEAFDRFLRETIASRRAEISQEIETMKENDDYDMLTTLIMKGEEHVDDKQLRDNGFTFFIAGKGTITSALTWFFWLVATHPSVEAKILHEIKEENEVKNQVYLHAALCEAVRLYPPIPYVRRQAFKHDMLPSGHEVAPRNVIFLCLYAMGRSEEIWGKDFLEFKPERWISERGDIIHIPSYKFISFNAGPRTCLGKDISFIQMKMMATAILSNYQVHVVEDHPVSPTLSIVLLMKYGLKVRITKRG</sequence>
<reference evidence="10" key="1">
    <citation type="submission" date="2023-10" db="EMBL/GenBank/DDBJ databases">
        <title>Chromosome-level genome of the transformable northern wattle, Acacia crassicarpa.</title>
        <authorList>
            <person name="Massaro I."/>
            <person name="Sinha N.R."/>
            <person name="Poethig S."/>
            <person name="Leichty A.R."/>
        </authorList>
    </citation>
    <scope>NUCLEOTIDE SEQUENCE</scope>
    <source>
        <strain evidence="10">Acra3RX</strain>
        <tissue evidence="10">Leaf</tissue>
    </source>
</reference>
<evidence type="ECO:0000256" key="2">
    <source>
        <dbReference type="ARBA" id="ARBA00010617"/>
    </source>
</evidence>
<dbReference type="GO" id="GO:0005506">
    <property type="term" value="F:iron ion binding"/>
    <property type="evidence" value="ECO:0007669"/>
    <property type="project" value="InterPro"/>
</dbReference>
<dbReference type="PRINTS" id="PR00385">
    <property type="entry name" value="P450"/>
</dbReference>
<dbReference type="GO" id="GO:0006629">
    <property type="term" value="P:lipid metabolic process"/>
    <property type="evidence" value="ECO:0007669"/>
    <property type="project" value="UniProtKB-ARBA"/>
</dbReference>
<accession>A0AAE1JPI7</accession>
<dbReference type="EMBL" id="JAWXYG010000005">
    <property type="protein sequence ID" value="KAK4271784.1"/>
    <property type="molecule type" value="Genomic_DNA"/>
</dbReference>
<keyword evidence="7 9" id="KW-0503">Monooxygenase</keyword>
<dbReference type="GO" id="GO:0016705">
    <property type="term" value="F:oxidoreductase activity, acting on paired donors, with incorporation or reduction of molecular oxygen"/>
    <property type="evidence" value="ECO:0007669"/>
    <property type="project" value="InterPro"/>
</dbReference>
<organism evidence="10 11">
    <name type="scientific">Acacia crassicarpa</name>
    <name type="common">northern wattle</name>
    <dbReference type="NCBI Taxonomy" id="499986"/>
    <lineage>
        <taxon>Eukaryota</taxon>
        <taxon>Viridiplantae</taxon>
        <taxon>Streptophyta</taxon>
        <taxon>Embryophyta</taxon>
        <taxon>Tracheophyta</taxon>
        <taxon>Spermatophyta</taxon>
        <taxon>Magnoliopsida</taxon>
        <taxon>eudicotyledons</taxon>
        <taxon>Gunneridae</taxon>
        <taxon>Pentapetalae</taxon>
        <taxon>rosids</taxon>
        <taxon>fabids</taxon>
        <taxon>Fabales</taxon>
        <taxon>Fabaceae</taxon>
        <taxon>Caesalpinioideae</taxon>
        <taxon>mimosoid clade</taxon>
        <taxon>Acacieae</taxon>
        <taxon>Acacia</taxon>
    </lineage>
</organism>
<proteinExistence type="inferred from homology"/>
<keyword evidence="3 8" id="KW-0349">Heme</keyword>
<evidence type="ECO:0000256" key="9">
    <source>
        <dbReference type="RuleBase" id="RU000461"/>
    </source>
</evidence>
<evidence type="ECO:0000313" key="10">
    <source>
        <dbReference type="EMBL" id="KAK4271784.1"/>
    </source>
</evidence>
<dbReference type="SUPFAM" id="SSF48264">
    <property type="entry name" value="Cytochrome P450"/>
    <property type="match status" value="1"/>
</dbReference>
<dbReference type="InterPro" id="IPR002401">
    <property type="entry name" value="Cyt_P450_E_grp-I"/>
</dbReference>
<comment type="similarity">
    <text evidence="2 9">Belongs to the cytochrome P450 family.</text>
</comment>
<keyword evidence="4 8" id="KW-0479">Metal-binding</keyword>
<dbReference type="Proteomes" id="UP001293593">
    <property type="component" value="Unassembled WGS sequence"/>
</dbReference>
<keyword evidence="11" id="KW-1185">Reference proteome</keyword>
<dbReference type="GO" id="GO:0004497">
    <property type="term" value="F:monooxygenase activity"/>
    <property type="evidence" value="ECO:0007669"/>
    <property type="project" value="UniProtKB-KW"/>
</dbReference>
<dbReference type="InterPro" id="IPR001128">
    <property type="entry name" value="Cyt_P450"/>
</dbReference>
<evidence type="ECO:0000313" key="11">
    <source>
        <dbReference type="Proteomes" id="UP001293593"/>
    </source>
</evidence>
<comment type="caution">
    <text evidence="10">The sequence shown here is derived from an EMBL/GenBank/DDBJ whole genome shotgun (WGS) entry which is preliminary data.</text>
</comment>
<dbReference type="Gene3D" id="1.10.630.10">
    <property type="entry name" value="Cytochrome P450"/>
    <property type="match status" value="1"/>
</dbReference>
<evidence type="ECO:0000256" key="4">
    <source>
        <dbReference type="ARBA" id="ARBA00022723"/>
    </source>
</evidence>
<dbReference type="CDD" id="cd11064">
    <property type="entry name" value="CYP86A"/>
    <property type="match status" value="1"/>
</dbReference>
<dbReference type="GO" id="GO:0020037">
    <property type="term" value="F:heme binding"/>
    <property type="evidence" value="ECO:0007669"/>
    <property type="project" value="InterPro"/>
</dbReference>
<evidence type="ECO:0000256" key="5">
    <source>
        <dbReference type="ARBA" id="ARBA00023002"/>
    </source>
</evidence>
<keyword evidence="5 9" id="KW-0560">Oxidoreductase</keyword>
<feature type="binding site" description="axial binding residue" evidence="8">
    <location>
        <position position="438"/>
    </location>
    <ligand>
        <name>heme</name>
        <dbReference type="ChEBI" id="CHEBI:30413"/>
    </ligand>
    <ligandPart>
        <name>Fe</name>
        <dbReference type="ChEBI" id="CHEBI:18248"/>
    </ligandPart>
</feature>
<dbReference type="AlphaFoldDB" id="A0AAE1JPI7"/>
<evidence type="ECO:0008006" key="12">
    <source>
        <dbReference type="Google" id="ProtNLM"/>
    </source>
</evidence>
<dbReference type="InterPro" id="IPR036396">
    <property type="entry name" value="Cyt_P450_sf"/>
</dbReference>
<dbReference type="PRINTS" id="PR00463">
    <property type="entry name" value="EP450I"/>
</dbReference>
<evidence type="ECO:0000256" key="3">
    <source>
        <dbReference type="ARBA" id="ARBA00022617"/>
    </source>
</evidence>
<dbReference type="InterPro" id="IPR017972">
    <property type="entry name" value="Cyt_P450_CS"/>
</dbReference>
<keyword evidence="6 8" id="KW-0408">Iron</keyword>
<dbReference type="PROSITE" id="PS00086">
    <property type="entry name" value="CYTOCHROME_P450"/>
    <property type="match status" value="1"/>
</dbReference>
<evidence type="ECO:0000256" key="8">
    <source>
        <dbReference type="PIRSR" id="PIRSR602401-1"/>
    </source>
</evidence>
<evidence type="ECO:0000256" key="1">
    <source>
        <dbReference type="ARBA" id="ARBA00001971"/>
    </source>
</evidence>
<evidence type="ECO:0000256" key="7">
    <source>
        <dbReference type="ARBA" id="ARBA00023033"/>
    </source>
</evidence>